<feature type="region of interest" description="Disordered" evidence="1">
    <location>
        <begin position="392"/>
        <end position="425"/>
    </location>
</feature>
<comment type="caution">
    <text evidence="4">The sequence shown here is derived from an EMBL/GenBank/DDBJ whole genome shotgun (WGS) entry which is preliminary data.</text>
</comment>
<name>A0A6N9H898_9MICO</name>
<dbReference type="Proteomes" id="UP000469215">
    <property type="component" value="Unassembled WGS sequence"/>
</dbReference>
<feature type="compositionally biased region" description="Low complexity" evidence="1">
    <location>
        <begin position="528"/>
        <end position="541"/>
    </location>
</feature>
<keyword evidence="2" id="KW-0472">Membrane</keyword>
<feature type="compositionally biased region" description="Gly residues" evidence="1">
    <location>
        <begin position="542"/>
        <end position="556"/>
    </location>
</feature>
<keyword evidence="2" id="KW-1133">Transmembrane helix</keyword>
<feature type="transmembrane region" description="Helical" evidence="2">
    <location>
        <begin position="744"/>
        <end position="765"/>
    </location>
</feature>
<feature type="region of interest" description="Disordered" evidence="1">
    <location>
        <begin position="107"/>
        <end position="133"/>
    </location>
</feature>
<feature type="compositionally biased region" description="Polar residues" evidence="1">
    <location>
        <begin position="392"/>
        <end position="405"/>
    </location>
</feature>
<keyword evidence="2" id="KW-0812">Transmembrane</keyword>
<evidence type="ECO:0000256" key="2">
    <source>
        <dbReference type="SAM" id="Phobius"/>
    </source>
</evidence>
<gene>
    <name evidence="4" type="ORF">GSY69_09465</name>
</gene>
<evidence type="ECO:0000256" key="1">
    <source>
        <dbReference type="SAM" id="MobiDB-lite"/>
    </source>
</evidence>
<organism evidence="4 5">
    <name type="scientific">Brevibacterium rongguiense</name>
    <dbReference type="NCBI Taxonomy" id="2695267"/>
    <lineage>
        <taxon>Bacteria</taxon>
        <taxon>Bacillati</taxon>
        <taxon>Actinomycetota</taxon>
        <taxon>Actinomycetes</taxon>
        <taxon>Micrococcales</taxon>
        <taxon>Brevibacteriaceae</taxon>
        <taxon>Brevibacterium</taxon>
    </lineage>
</organism>
<protein>
    <recommendedName>
        <fullName evidence="6">Secreted protein</fullName>
    </recommendedName>
</protein>
<reference evidence="4 5" key="1">
    <citation type="submission" date="2020-01" db="EMBL/GenBank/DDBJ databases">
        <authorList>
            <person name="Deng T."/>
        </authorList>
    </citation>
    <scope>NUCLEOTIDE SEQUENCE [LARGE SCALE GENOMIC DNA]</scope>
    <source>
        <strain evidence="4 5">5221</strain>
    </source>
</reference>
<evidence type="ECO:0000256" key="3">
    <source>
        <dbReference type="SAM" id="SignalP"/>
    </source>
</evidence>
<evidence type="ECO:0000313" key="4">
    <source>
        <dbReference type="EMBL" id="MYM20189.1"/>
    </source>
</evidence>
<dbReference type="PROSITE" id="PS51318">
    <property type="entry name" value="TAT"/>
    <property type="match status" value="1"/>
</dbReference>
<dbReference type="RefSeq" id="WP_160953609.1">
    <property type="nucleotide sequence ID" value="NZ_WWEQ01000039.1"/>
</dbReference>
<feature type="compositionally biased region" description="Low complexity" evidence="1">
    <location>
        <begin position="414"/>
        <end position="425"/>
    </location>
</feature>
<evidence type="ECO:0008006" key="6">
    <source>
        <dbReference type="Google" id="ProtNLM"/>
    </source>
</evidence>
<dbReference type="InterPro" id="IPR046112">
    <property type="entry name" value="DUF6049"/>
</dbReference>
<feature type="region of interest" description="Disordered" evidence="1">
    <location>
        <begin position="268"/>
        <end position="299"/>
    </location>
</feature>
<keyword evidence="5" id="KW-1185">Reference proteome</keyword>
<feature type="region of interest" description="Disordered" evidence="1">
    <location>
        <begin position="518"/>
        <end position="579"/>
    </location>
</feature>
<feature type="region of interest" description="Disordered" evidence="1">
    <location>
        <begin position="779"/>
        <end position="801"/>
    </location>
</feature>
<feature type="region of interest" description="Disordered" evidence="1">
    <location>
        <begin position="31"/>
        <end position="51"/>
    </location>
</feature>
<evidence type="ECO:0000313" key="5">
    <source>
        <dbReference type="Proteomes" id="UP000469215"/>
    </source>
</evidence>
<dbReference type="InterPro" id="IPR006311">
    <property type="entry name" value="TAT_signal"/>
</dbReference>
<proteinExistence type="predicted"/>
<accession>A0A6N9H898</accession>
<dbReference type="Pfam" id="PF19516">
    <property type="entry name" value="DUF6049"/>
    <property type="match status" value="1"/>
</dbReference>
<dbReference type="AlphaFoldDB" id="A0A6N9H898"/>
<feature type="signal peptide" evidence="3">
    <location>
        <begin position="1"/>
        <end position="34"/>
    </location>
</feature>
<feature type="chain" id="PRO_5026730806" description="Secreted protein" evidence="3">
    <location>
        <begin position="35"/>
        <end position="801"/>
    </location>
</feature>
<sequence length="801" mass="82324">MTRRSTRRATRAASALAAAALAASPLLVGTPAAAQPAASPQASGSSSPAEAQAATVAVTEVTPWLDKDGTLTLSGTITARTEVRSPRLSLGISRRILDSRDRIESWSASPSQWREAAAAQGTAQRDTSKHPIAVPDMPATLAAGSTTRFRFTVPASRLGLSTSEPLATWGPRGLRVGLTGSSEREVTADPATAFTTWYPKPSVQPTRLTGLVPVTLTAFGQRGLIAADALDDAVGKNGALTAALAAARAERSTALAIDPRIVASVQAALSARDDDEDDDASPGATDAPSAAPDDEQDADHPQLRAWWEDFRAEAAKHSIVALPWGDADLTALSAAGLDAQTKTARASADIVRRVFPKARTDIAWPASGAAGQQGLQTARRAGDTTAVLADTQQPGTASYTQSAHSRLSLGGEGSDSSGGSDSDSELGTLIVDTRLSALAGGLGDPQTRAAAMSELVAQTAAITSERPSDSRTVLMALPRTGADPSWQRATALASQLPWLKGDSLGALLGSKAVQRGPLEQPAADSDDASSASASPASTGAGSTAGGSAGSQAGGFGSTAAERTAERTRSQGLDADSLRPLGRPAAELERYAAIFTDPQAARTADSRMLLTCASLGWRLTGSQADCTAKAKESAHSLTTGIDIEQGSSVLLVTGEKTTLPITVENRTDRSAAMTVRLTPETPQLRAQGSERLELKPGERTRVEVPIEGIANADVRVGVSLIADNGFVVPGDSHTVVRVRADWENIGTAVVGGGVGLVFVVGLVGTIRRGRRKIPANQLDAALGRVPAGPDAPAHPPERDPGA</sequence>
<keyword evidence="3" id="KW-0732">Signal</keyword>
<dbReference type="EMBL" id="WWEQ01000039">
    <property type="protein sequence ID" value="MYM20189.1"/>
    <property type="molecule type" value="Genomic_DNA"/>
</dbReference>